<feature type="region of interest" description="Disordered" evidence="5">
    <location>
        <begin position="163"/>
        <end position="389"/>
    </location>
</feature>
<feature type="region of interest" description="Disordered" evidence="5">
    <location>
        <begin position="409"/>
        <end position="475"/>
    </location>
</feature>
<evidence type="ECO:0000313" key="7">
    <source>
        <dbReference type="Proteomes" id="UP001152798"/>
    </source>
</evidence>
<reference evidence="6" key="1">
    <citation type="submission" date="2022-01" db="EMBL/GenBank/DDBJ databases">
        <authorList>
            <person name="King R."/>
        </authorList>
    </citation>
    <scope>NUCLEOTIDE SEQUENCE</scope>
</reference>
<evidence type="ECO:0000256" key="3">
    <source>
        <dbReference type="ARBA" id="ARBA00022705"/>
    </source>
</evidence>
<evidence type="ECO:0000256" key="5">
    <source>
        <dbReference type="SAM" id="MobiDB-lite"/>
    </source>
</evidence>
<dbReference type="InterPro" id="IPR019038">
    <property type="entry name" value="POLD3"/>
</dbReference>
<dbReference type="GO" id="GO:1904161">
    <property type="term" value="P:DNA synthesis involved in UV-damage excision repair"/>
    <property type="evidence" value="ECO:0007669"/>
    <property type="project" value="TreeGrafter"/>
</dbReference>
<accession>A0A9P0MR98</accession>
<dbReference type="OrthoDB" id="514823at2759"/>
<feature type="compositionally biased region" description="Basic and acidic residues" evidence="5">
    <location>
        <begin position="237"/>
        <end position="247"/>
    </location>
</feature>
<feature type="compositionally biased region" description="Low complexity" evidence="5">
    <location>
        <begin position="337"/>
        <end position="350"/>
    </location>
</feature>
<dbReference type="Pfam" id="PF09507">
    <property type="entry name" value="CDC27"/>
    <property type="match status" value="2"/>
</dbReference>
<gene>
    <name evidence="6" type="ORF">NEZAVI_LOCUS9477</name>
</gene>
<protein>
    <recommendedName>
        <fullName evidence="2">DNA polymerase delta subunit 3</fullName>
    </recommendedName>
</protein>
<proteinExistence type="predicted"/>
<feature type="compositionally biased region" description="Basic and acidic residues" evidence="5">
    <location>
        <begin position="304"/>
        <end position="314"/>
    </location>
</feature>
<dbReference type="AlphaFoldDB" id="A0A9P0MR98"/>
<dbReference type="InterPro" id="IPR041913">
    <property type="entry name" value="POLD3_sf"/>
</dbReference>
<name>A0A9P0MR98_NEZVI</name>
<evidence type="ECO:0000313" key="6">
    <source>
        <dbReference type="EMBL" id="CAH1400181.1"/>
    </source>
</evidence>
<dbReference type="GO" id="GO:0043625">
    <property type="term" value="C:delta DNA polymerase complex"/>
    <property type="evidence" value="ECO:0007669"/>
    <property type="project" value="InterPro"/>
</dbReference>
<feature type="compositionally biased region" description="Basic and acidic residues" evidence="5">
    <location>
        <begin position="164"/>
        <end position="185"/>
    </location>
</feature>
<feature type="compositionally biased region" description="Basic and acidic residues" evidence="5">
    <location>
        <begin position="417"/>
        <end position="433"/>
    </location>
</feature>
<dbReference type="GO" id="GO:0006271">
    <property type="term" value="P:DNA strand elongation involved in DNA replication"/>
    <property type="evidence" value="ECO:0007669"/>
    <property type="project" value="TreeGrafter"/>
</dbReference>
<dbReference type="Proteomes" id="UP001152798">
    <property type="component" value="Chromosome 4"/>
</dbReference>
<feature type="compositionally biased region" description="Basic and acidic residues" evidence="5">
    <location>
        <begin position="262"/>
        <end position="292"/>
    </location>
</feature>
<keyword evidence="7" id="KW-1185">Reference proteome</keyword>
<dbReference type="EMBL" id="OV725080">
    <property type="protein sequence ID" value="CAH1400181.1"/>
    <property type="molecule type" value="Genomic_DNA"/>
</dbReference>
<dbReference type="GO" id="GO:0006297">
    <property type="term" value="P:nucleotide-excision repair, DNA gap filling"/>
    <property type="evidence" value="ECO:0007669"/>
    <property type="project" value="TreeGrafter"/>
</dbReference>
<evidence type="ECO:0000256" key="2">
    <source>
        <dbReference type="ARBA" id="ARBA00017589"/>
    </source>
</evidence>
<comment type="subcellular location">
    <subcellularLocation>
        <location evidence="1">Nucleus</location>
    </subcellularLocation>
</comment>
<feature type="compositionally biased region" description="Polar residues" evidence="5">
    <location>
        <begin position="443"/>
        <end position="467"/>
    </location>
</feature>
<dbReference type="PANTHER" id="PTHR17598:SF13">
    <property type="entry name" value="DNA POLYMERASE DELTA SUBUNIT 3"/>
    <property type="match status" value="1"/>
</dbReference>
<organism evidence="6 7">
    <name type="scientific">Nezara viridula</name>
    <name type="common">Southern green stink bug</name>
    <name type="synonym">Cimex viridulus</name>
    <dbReference type="NCBI Taxonomy" id="85310"/>
    <lineage>
        <taxon>Eukaryota</taxon>
        <taxon>Metazoa</taxon>
        <taxon>Ecdysozoa</taxon>
        <taxon>Arthropoda</taxon>
        <taxon>Hexapoda</taxon>
        <taxon>Insecta</taxon>
        <taxon>Pterygota</taxon>
        <taxon>Neoptera</taxon>
        <taxon>Paraneoptera</taxon>
        <taxon>Hemiptera</taxon>
        <taxon>Heteroptera</taxon>
        <taxon>Panheteroptera</taxon>
        <taxon>Pentatomomorpha</taxon>
        <taxon>Pentatomoidea</taxon>
        <taxon>Pentatomidae</taxon>
        <taxon>Pentatominae</taxon>
        <taxon>Nezara</taxon>
    </lineage>
</organism>
<dbReference type="Gene3D" id="3.90.1030.20">
    <property type="entry name" value="DNA polymerase delta, p66 (Cdc27) subunit, wHTH domain"/>
    <property type="match status" value="1"/>
</dbReference>
<keyword evidence="4" id="KW-0539">Nucleus</keyword>
<dbReference type="PANTHER" id="PTHR17598">
    <property type="entry name" value="DNA POLYMERASE DELTA SUBUNIT 3"/>
    <property type="match status" value="1"/>
</dbReference>
<evidence type="ECO:0000256" key="1">
    <source>
        <dbReference type="ARBA" id="ARBA00004123"/>
    </source>
</evidence>
<sequence>MESSLIKKYMQSIEDFVFIEDKIVTYLWLCQILKIHVNTAKQLLHAFATEQDAKNRLLITYVLGGELKNGKGRLLKLVIGDSKEAVKQLFSKITTDHIFSIQRSGGSFSSTDIFNSFPHFSVLPEIRSFCPVRPSKEIEKREINHITEAKNFLNPSVPVKKQIVSKETESSKKEVKNEESTKPSKSENSTDNGEPPAKQKKTSGNEKDLKSKGGVIGSFFSRQAEKKSSEQLVGNKGKSEKKEEKPRTGIGAFFKPGNKNDISNKEVKENEITLKAETKKENEKREVPEAKKQNGVKEPVSTNTKDKKQKSTKEGKRKRKKKDDDGMEKKRRKRIVSALSSDSESSGNETSDCEMEVEPEQPPPPPVLEEEEDMIPPTPGRKRVRKQIDKVSMDEDGFIITKKEFVYESCSDDETKEEVKENKENNTKEDKTAQKTPLKKNEVSPNNVKQNKSPNNDKSNKQSSITNFFKRKAVT</sequence>
<keyword evidence="3" id="KW-0235">DNA replication</keyword>
<dbReference type="GO" id="GO:0003887">
    <property type="term" value="F:DNA-directed DNA polymerase activity"/>
    <property type="evidence" value="ECO:0007669"/>
    <property type="project" value="TreeGrafter"/>
</dbReference>
<evidence type="ECO:0000256" key="4">
    <source>
        <dbReference type="ARBA" id="ARBA00023242"/>
    </source>
</evidence>